<proteinExistence type="predicted"/>
<dbReference type="Pfam" id="PF02698">
    <property type="entry name" value="DUF218"/>
    <property type="match status" value="1"/>
</dbReference>
<sequence length="249" mass="27337">MGTVARQVVFGVCMVLAFACVCYAWAVFKTHSGTNFWMVWVVFAVLFEALGGGFLFHWWDAMPRLIRDILVALICIAVVAFGTVEGCIVSKMGAQGKPGLDYVIVLGAQVHRARPSRVLKFRLDKAIEYLNDNPKTICIVSGGQGSNEPFPEAQGMADYLKTNGIAESRIVEESKSKTTEENIINSKKLIADENASVGIITNDFHVFRALQIARKNGLDDAQGIAAGSPPDMLVNNMVREFFAEIKFLL</sequence>
<dbReference type="GO" id="GO:0043164">
    <property type="term" value="P:Gram-negative-bacterium-type cell wall biogenesis"/>
    <property type="evidence" value="ECO:0007669"/>
    <property type="project" value="TreeGrafter"/>
</dbReference>
<dbReference type="PANTHER" id="PTHR30336">
    <property type="entry name" value="INNER MEMBRANE PROTEIN, PROBABLE PERMEASE"/>
    <property type="match status" value="1"/>
</dbReference>
<evidence type="ECO:0000256" key="1">
    <source>
        <dbReference type="SAM" id="Phobius"/>
    </source>
</evidence>
<evidence type="ECO:0000313" key="4">
    <source>
        <dbReference type="EMBL" id="VYS96303.1"/>
    </source>
</evidence>
<dbReference type="InterPro" id="IPR014729">
    <property type="entry name" value="Rossmann-like_a/b/a_fold"/>
</dbReference>
<feature type="domain" description="DUF218" evidence="2">
    <location>
        <begin position="101"/>
        <end position="221"/>
    </location>
</feature>
<dbReference type="Gene3D" id="3.40.50.620">
    <property type="entry name" value="HUPs"/>
    <property type="match status" value="1"/>
</dbReference>
<evidence type="ECO:0000259" key="2">
    <source>
        <dbReference type="Pfam" id="PF02698"/>
    </source>
</evidence>
<dbReference type="GO" id="GO:0000270">
    <property type="term" value="P:peptidoglycan metabolic process"/>
    <property type="evidence" value="ECO:0007669"/>
    <property type="project" value="TreeGrafter"/>
</dbReference>
<reference evidence="3 5" key="1">
    <citation type="journal article" date="2019" name="Nat. Med.">
        <title>A library of human gut bacterial isolates paired with longitudinal multiomics data enables mechanistic microbiome research.</title>
        <authorList>
            <person name="Poyet M."/>
            <person name="Groussin M."/>
            <person name="Gibbons S.M."/>
            <person name="Avila-Pacheco J."/>
            <person name="Jiang X."/>
            <person name="Kearney S.M."/>
            <person name="Perrotta A.R."/>
            <person name="Berdy B."/>
            <person name="Zhao S."/>
            <person name="Lieberman T.D."/>
            <person name="Swanson P.K."/>
            <person name="Smith M."/>
            <person name="Roesemann S."/>
            <person name="Alexander J.E."/>
            <person name="Rich S.A."/>
            <person name="Livny J."/>
            <person name="Vlamakis H."/>
            <person name="Clish C."/>
            <person name="Bullock K."/>
            <person name="Deik A."/>
            <person name="Scott J."/>
            <person name="Pierce K.A."/>
            <person name="Xavier R.J."/>
            <person name="Alm E.J."/>
        </authorList>
    </citation>
    <scope>NUCLEOTIDE SEQUENCE [LARGE SCALE GENOMIC DNA]</scope>
    <source>
        <strain evidence="3 5">BIOML-A2</strain>
    </source>
</reference>
<organism evidence="4">
    <name type="scientific">Bifidobacterium dentium</name>
    <dbReference type="NCBI Taxonomy" id="1689"/>
    <lineage>
        <taxon>Bacteria</taxon>
        <taxon>Bacillati</taxon>
        <taxon>Actinomycetota</taxon>
        <taxon>Actinomycetes</taxon>
        <taxon>Bifidobacteriales</taxon>
        <taxon>Bifidobacteriaceae</taxon>
        <taxon>Bifidobacterium</taxon>
    </lineage>
</organism>
<feature type="transmembrane region" description="Helical" evidence="1">
    <location>
        <begin position="7"/>
        <end position="26"/>
    </location>
</feature>
<reference evidence="4" key="2">
    <citation type="submission" date="2019-11" db="EMBL/GenBank/DDBJ databases">
        <authorList>
            <person name="Feng L."/>
        </authorList>
    </citation>
    <scope>NUCLEOTIDE SEQUENCE</scope>
    <source>
        <strain evidence="4">BdentiumLFYP24</strain>
    </source>
</reference>
<dbReference type="PANTHER" id="PTHR30336:SF4">
    <property type="entry name" value="ENVELOPE BIOGENESIS FACTOR ELYC"/>
    <property type="match status" value="1"/>
</dbReference>
<gene>
    <name evidence="4" type="ORF">BDLFYP24_01664</name>
    <name evidence="3" type="ORF">GBB04_06495</name>
</gene>
<dbReference type="GO" id="GO:0005886">
    <property type="term" value="C:plasma membrane"/>
    <property type="evidence" value="ECO:0007669"/>
    <property type="project" value="TreeGrafter"/>
</dbReference>
<feature type="transmembrane region" description="Helical" evidence="1">
    <location>
        <begin position="65"/>
        <end position="84"/>
    </location>
</feature>
<dbReference type="RefSeq" id="WP_033488908.1">
    <property type="nucleotide sequence ID" value="NZ_CABKPB010000001.1"/>
</dbReference>
<dbReference type="CDD" id="cd06259">
    <property type="entry name" value="YdcF-like"/>
    <property type="match status" value="1"/>
</dbReference>
<feature type="transmembrane region" description="Helical" evidence="1">
    <location>
        <begin position="38"/>
        <end position="58"/>
    </location>
</feature>
<evidence type="ECO:0000313" key="3">
    <source>
        <dbReference type="EMBL" id="KAB7460699.1"/>
    </source>
</evidence>
<name>A0A6N2SRI4_9BIFI</name>
<keyword evidence="1" id="KW-1133">Transmembrane helix</keyword>
<protein>
    <submittedName>
        <fullName evidence="4">Vancomycin high temperature exclusion protein</fullName>
    </submittedName>
    <submittedName>
        <fullName evidence="3">YdcF family protein</fullName>
    </submittedName>
</protein>
<dbReference type="EMBL" id="CACRSP010000003">
    <property type="protein sequence ID" value="VYS96303.1"/>
    <property type="molecule type" value="Genomic_DNA"/>
</dbReference>
<dbReference type="InterPro" id="IPR003848">
    <property type="entry name" value="DUF218"/>
</dbReference>
<accession>A0A6N2SRI4</accession>
<dbReference type="PROSITE" id="PS51257">
    <property type="entry name" value="PROKAR_LIPOPROTEIN"/>
    <property type="match status" value="1"/>
</dbReference>
<dbReference type="GeneID" id="31606559"/>
<keyword evidence="1" id="KW-0812">Transmembrane</keyword>
<dbReference type="EMBL" id="WDPD01000005">
    <property type="protein sequence ID" value="KAB7460699.1"/>
    <property type="molecule type" value="Genomic_DNA"/>
</dbReference>
<dbReference type="InterPro" id="IPR051599">
    <property type="entry name" value="Cell_Envelope_Assoc"/>
</dbReference>
<evidence type="ECO:0000313" key="5">
    <source>
        <dbReference type="Proteomes" id="UP000429211"/>
    </source>
</evidence>
<dbReference type="Proteomes" id="UP000429211">
    <property type="component" value="Unassembled WGS sequence"/>
</dbReference>
<keyword evidence="1" id="KW-0472">Membrane</keyword>
<dbReference type="AlphaFoldDB" id="A0A6N2SRI4"/>